<keyword evidence="3" id="KW-1185">Reference proteome</keyword>
<evidence type="ECO:0000313" key="2">
    <source>
        <dbReference type="EMBL" id="NJA89844.1"/>
    </source>
</evidence>
<reference evidence="3" key="1">
    <citation type="submission" date="2020-03" db="EMBL/GenBank/DDBJ databases">
        <title>Whole-genome sequence of the purple nonsulfur bacterium Rhodocyclus tenuis DSM112.</title>
        <authorList>
            <person name="Kyndt J.A."/>
            <person name="Meyer T.E."/>
        </authorList>
    </citation>
    <scope>NUCLEOTIDE SEQUENCE [LARGE SCALE GENOMIC DNA]</scope>
    <source>
        <strain evidence="3">DSM 112</strain>
    </source>
</reference>
<organism evidence="2 3">
    <name type="scientific">Rhodocyclus gracilis</name>
    <dbReference type="NCBI Taxonomy" id="2929842"/>
    <lineage>
        <taxon>Bacteria</taxon>
        <taxon>Pseudomonadati</taxon>
        <taxon>Pseudomonadota</taxon>
        <taxon>Betaproteobacteria</taxon>
        <taxon>Rhodocyclales</taxon>
        <taxon>Rhodocyclaceae</taxon>
        <taxon>Rhodocyclus</taxon>
    </lineage>
</organism>
<accession>A0ABX0WJT1</accession>
<proteinExistence type="predicted"/>
<name>A0ABX0WJT1_9RHOO</name>
<sequence>MQDAYHADVKRSLAHGRAAASDHGSGLFSPSCRSDLAPHSTLPPLAAQSSHADPHDGYDSARWERRINAAVRPIRHALQAFIVGLLFSGSVGATPLVSLPRSGLNADELALLVNDADPQSRQVADYYQKARGIPDAHVIHLRFNAERSAFEKDEFIALKREIDAATPESVQAYAVTWTTPYRVACMSLTSALAFGFHERYCSTQCSSSAASPYFNSASLSPAQDYRLRPAMMLAGRSVAEVKALIDRGVAADGTQPRGRAYLLSTSDAARNSRAAGYTRARTALAGILPVEIRQSDVLADAHDVLFYFTGLARVTQLDSLHFLPGALADHLTSFGGQLTDSGQMSSLRWLEAGATASYGTVVEPCNHPQKFPLPAVAMLIYASGATALEAYWKSVQWPGEGLFIGEPLARPFAPTLHELAPGEFELRLFSLGAGQVRLLASASPMGPFVPVRAGMSIRPGNNVLRFSLPVERNGYVRLLWP</sequence>
<dbReference type="NCBIfam" id="TIGR03790">
    <property type="entry name" value="TIGR03790 family protein"/>
    <property type="match status" value="1"/>
</dbReference>
<comment type="caution">
    <text evidence="2">The sequence shown here is derived from an EMBL/GenBank/DDBJ whole genome shotgun (WGS) entry which is preliminary data.</text>
</comment>
<evidence type="ECO:0000256" key="1">
    <source>
        <dbReference type="SAM" id="MobiDB-lite"/>
    </source>
</evidence>
<evidence type="ECO:0000313" key="3">
    <source>
        <dbReference type="Proteomes" id="UP000720344"/>
    </source>
</evidence>
<protein>
    <submittedName>
        <fullName evidence="2">TIGR03790 family protein</fullName>
    </submittedName>
</protein>
<gene>
    <name evidence="2" type="ORF">HCX48_11510</name>
</gene>
<dbReference type="Proteomes" id="UP000720344">
    <property type="component" value="Unassembled WGS sequence"/>
</dbReference>
<feature type="region of interest" description="Disordered" evidence="1">
    <location>
        <begin position="39"/>
        <end position="58"/>
    </location>
</feature>
<dbReference type="InterPro" id="IPR022265">
    <property type="entry name" value="CHP03790"/>
</dbReference>
<dbReference type="EMBL" id="JAATWB010000008">
    <property type="protein sequence ID" value="NJA89844.1"/>
    <property type="molecule type" value="Genomic_DNA"/>
</dbReference>